<evidence type="ECO:0000313" key="11">
    <source>
        <dbReference type="RefSeq" id="XP_014647672.1"/>
    </source>
</evidence>
<comment type="subcellular location">
    <subcellularLocation>
        <location evidence="1">Membrane</location>
        <topology evidence="1">Single-pass membrane protein</topology>
    </subcellularLocation>
</comment>
<dbReference type="InterPro" id="IPR007110">
    <property type="entry name" value="Ig-like_dom"/>
</dbReference>
<comment type="similarity">
    <text evidence="2">Belongs to the CD200R family.</text>
</comment>
<keyword evidence="6" id="KW-1015">Disulfide bond</keyword>
<evidence type="ECO:0000313" key="10">
    <source>
        <dbReference type="Proteomes" id="UP000694910"/>
    </source>
</evidence>
<dbReference type="SUPFAM" id="SSF48726">
    <property type="entry name" value="Immunoglobulin"/>
    <property type="match status" value="2"/>
</dbReference>
<gene>
    <name evidence="11" type="primary">LOC101403251</name>
</gene>
<protein>
    <submittedName>
        <fullName evidence="11">Cell surface glycoprotein CD200 receptor 1</fullName>
    </submittedName>
</protein>
<dbReference type="GeneID" id="101403251"/>
<evidence type="ECO:0000256" key="6">
    <source>
        <dbReference type="ARBA" id="ARBA00023157"/>
    </source>
</evidence>
<evidence type="ECO:0000256" key="5">
    <source>
        <dbReference type="ARBA" id="ARBA00023136"/>
    </source>
</evidence>
<dbReference type="InterPro" id="IPR040012">
    <property type="entry name" value="CD200R"/>
</dbReference>
<keyword evidence="11" id="KW-0675">Receptor</keyword>
<evidence type="ECO:0000256" key="3">
    <source>
        <dbReference type="ARBA" id="ARBA00022692"/>
    </source>
</evidence>
<keyword evidence="3 8" id="KW-0812">Transmembrane</keyword>
<evidence type="ECO:0000256" key="1">
    <source>
        <dbReference type="ARBA" id="ARBA00004167"/>
    </source>
</evidence>
<organism evidence="10 11">
    <name type="scientific">Ceratotherium simum simum</name>
    <name type="common">Southern white rhinoceros</name>
    <dbReference type="NCBI Taxonomy" id="73337"/>
    <lineage>
        <taxon>Eukaryota</taxon>
        <taxon>Metazoa</taxon>
        <taxon>Chordata</taxon>
        <taxon>Craniata</taxon>
        <taxon>Vertebrata</taxon>
        <taxon>Euteleostomi</taxon>
        <taxon>Mammalia</taxon>
        <taxon>Eutheria</taxon>
        <taxon>Laurasiatheria</taxon>
        <taxon>Perissodactyla</taxon>
        <taxon>Rhinocerotidae</taxon>
        <taxon>Ceratotherium</taxon>
    </lineage>
</organism>
<feature type="transmembrane region" description="Helical" evidence="8">
    <location>
        <begin position="209"/>
        <end position="229"/>
    </location>
</feature>
<dbReference type="InterPro" id="IPR013106">
    <property type="entry name" value="Ig_V-set"/>
</dbReference>
<keyword evidence="7" id="KW-0325">Glycoprotein</keyword>
<dbReference type="InterPro" id="IPR013783">
    <property type="entry name" value="Ig-like_fold"/>
</dbReference>
<name>A0ABM1D791_CERSS</name>
<feature type="domain" description="Ig-like" evidence="9">
    <location>
        <begin position="103"/>
        <end position="194"/>
    </location>
</feature>
<evidence type="ECO:0000256" key="8">
    <source>
        <dbReference type="SAM" id="Phobius"/>
    </source>
</evidence>
<accession>A0ABM1D791</accession>
<reference evidence="11" key="1">
    <citation type="submission" date="2025-08" db="UniProtKB">
        <authorList>
            <consortium name="RefSeq"/>
        </authorList>
    </citation>
    <scope>IDENTIFICATION</scope>
</reference>
<dbReference type="InterPro" id="IPR036179">
    <property type="entry name" value="Ig-like_dom_sf"/>
</dbReference>
<evidence type="ECO:0000259" key="9">
    <source>
        <dbReference type="PROSITE" id="PS50835"/>
    </source>
</evidence>
<dbReference type="PANTHER" id="PTHR21462:SF2">
    <property type="entry name" value="CELL SURFACE GLYCOPROTEIN CD200 RECEPTOR 2"/>
    <property type="match status" value="1"/>
</dbReference>
<evidence type="ECO:0000256" key="4">
    <source>
        <dbReference type="ARBA" id="ARBA00022989"/>
    </source>
</evidence>
<dbReference type="PANTHER" id="PTHR21462">
    <property type="entry name" value="CELL SURFACE GLYCOPROTEIN OX2 RECEPTOR PRECURSOR"/>
    <property type="match status" value="1"/>
</dbReference>
<proteinExistence type="inferred from homology"/>
<dbReference type="Proteomes" id="UP000694910">
    <property type="component" value="Unplaced"/>
</dbReference>
<dbReference type="Gene3D" id="2.60.40.10">
    <property type="entry name" value="Immunoglobulins"/>
    <property type="match status" value="2"/>
</dbReference>
<dbReference type="PROSITE" id="PS50835">
    <property type="entry name" value="IG_LIKE"/>
    <property type="match status" value="1"/>
</dbReference>
<dbReference type="SMART" id="SM00409">
    <property type="entry name" value="IG"/>
    <property type="match status" value="1"/>
</dbReference>
<sequence length="291" mass="32330">MKSLTLTSVTVNTSLSVPVGMKAVLYCPHIPLTTVVLTTWEIVLRDKPSCTRAYRTDTNETKEENCTDKRITWASRPDETLTLQIDPVDITHDGYYGCQVVTPDGNFHHGYHLQVLVPPEVTLFQSKNRTVVCRAIAGKPAAQISWTPQRACETKHEYWGNGTVTVQSTCPWEDHHVPSVSCTVSHVTSNKSLSLELNQGAQTTTNLRILYSIPCIFIVFAIGGSIWLLKNGGCRKGKLKKTEANPSVEEDEMQPYASYTEKNNPLYDTANKVKMSRVLQSEVDGTGLNTL</sequence>
<evidence type="ECO:0000256" key="7">
    <source>
        <dbReference type="ARBA" id="ARBA00023180"/>
    </source>
</evidence>
<keyword evidence="10" id="KW-1185">Reference proteome</keyword>
<keyword evidence="4 8" id="KW-1133">Transmembrane helix</keyword>
<evidence type="ECO:0000256" key="2">
    <source>
        <dbReference type="ARBA" id="ARBA00008215"/>
    </source>
</evidence>
<dbReference type="InterPro" id="IPR003599">
    <property type="entry name" value="Ig_sub"/>
</dbReference>
<dbReference type="Pfam" id="PF07686">
    <property type="entry name" value="V-set"/>
    <property type="match status" value="1"/>
</dbReference>
<keyword evidence="5 8" id="KW-0472">Membrane</keyword>
<dbReference type="RefSeq" id="XP_014647672.1">
    <property type="nucleotide sequence ID" value="XM_014792186.1"/>
</dbReference>